<keyword evidence="1" id="KW-1133">Transmembrane helix</keyword>
<proteinExistence type="predicted"/>
<evidence type="ECO:0000256" key="1">
    <source>
        <dbReference type="SAM" id="Phobius"/>
    </source>
</evidence>
<organism evidence="2 3">
    <name type="scientific">Streptococcus gallolyticus</name>
    <dbReference type="NCBI Taxonomy" id="315405"/>
    <lineage>
        <taxon>Bacteria</taxon>
        <taxon>Bacillati</taxon>
        <taxon>Bacillota</taxon>
        <taxon>Bacilli</taxon>
        <taxon>Lactobacillales</taxon>
        <taxon>Streptococcaceae</taxon>
        <taxon>Streptococcus</taxon>
    </lineage>
</organism>
<keyword evidence="1" id="KW-0472">Membrane</keyword>
<protein>
    <submittedName>
        <fullName evidence="2">Uncharacterized protein</fullName>
    </submittedName>
</protein>
<keyword evidence="1" id="KW-0812">Transmembrane</keyword>
<feature type="transmembrane region" description="Helical" evidence="1">
    <location>
        <begin position="104"/>
        <end position="123"/>
    </location>
</feature>
<evidence type="ECO:0000313" key="2">
    <source>
        <dbReference type="EMBL" id="SQG78905.1"/>
    </source>
</evidence>
<dbReference type="EMBL" id="LS483409">
    <property type="protein sequence ID" value="SQG78905.1"/>
    <property type="molecule type" value="Genomic_DNA"/>
</dbReference>
<sequence length="155" mass="18173">MNLFFLSVYTPTFTVWGVLFLFILVIMAGYVMVNTQLRRLKRILYGEDNPISAMERIVKKISIYGMGILGIGVIINIITKLFSVNIAERLEYFLFSLVWPVGNLAFLVLFIFVELSHFLPAYYKLKYPELYRKYEGKSVEEWYGKKYLKKHTLSS</sequence>
<feature type="transmembrane region" description="Helical" evidence="1">
    <location>
        <begin position="13"/>
        <end position="33"/>
    </location>
</feature>
<accession>A0AA94M226</accession>
<evidence type="ECO:0000313" key="3">
    <source>
        <dbReference type="Proteomes" id="UP000249013"/>
    </source>
</evidence>
<name>A0AA94M226_9STRE</name>
<gene>
    <name evidence="2" type="ORF">NCTC13773_00702</name>
</gene>
<feature type="transmembrane region" description="Helical" evidence="1">
    <location>
        <begin position="61"/>
        <end position="84"/>
    </location>
</feature>
<reference evidence="2 3" key="1">
    <citation type="submission" date="2018-06" db="EMBL/GenBank/DDBJ databases">
        <authorList>
            <consortium name="Pathogen Informatics"/>
            <person name="Doyle S."/>
        </authorList>
    </citation>
    <scope>NUCLEOTIDE SEQUENCE [LARGE SCALE GENOMIC DNA]</scope>
    <source>
        <strain evidence="2 3">NCTC13773</strain>
    </source>
</reference>
<dbReference type="AlphaFoldDB" id="A0AA94M226"/>
<dbReference type="Proteomes" id="UP000249013">
    <property type="component" value="Chromosome 1"/>
</dbReference>